<dbReference type="STRING" id="246404.A0A507F3P9"/>
<gene>
    <name evidence="7" type="ORF">CcCBS67573_g06452</name>
</gene>
<evidence type="ECO:0000313" key="8">
    <source>
        <dbReference type="Proteomes" id="UP000320333"/>
    </source>
</evidence>
<evidence type="ECO:0000256" key="1">
    <source>
        <dbReference type="ARBA" id="ARBA00004141"/>
    </source>
</evidence>
<dbReference type="EMBL" id="QEAP01000277">
    <property type="protein sequence ID" value="TPX70732.1"/>
    <property type="molecule type" value="Genomic_DNA"/>
</dbReference>
<dbReference type="AlphaFoldDB" id="A0A507F3P9"/>
<dbReference type="GO" id="GO:0016020">
    <property type="term" value="C:membrane"/>
    <property type="evidence" value="ECO:0007669"/>
    <property type="project" value="UniProtKB-SubCell"/>
</dbReference>
<reference evidence="7 8" key="1">
    <citation type="journal article" date="2019" name="Sci. Rep.">
        <title>Comparative genomics of chytrid fungi reveal insights into the obligate biotrophic and pathogenic lifestyle of Synchytrium endobioticum.</title>
        <authorList>
            <person name="van de Vossenberg B.T.L.H."/>
            <person name="Warris S."/>
            <person name="Nguyen H.D.T."/>
            <person name="van Gent-Pelzer M.P.E."/>
            <person name="Joly D.L."/>
            <person name="van de Geest H.C."/>
            <person name="Bonants P.J.M."/>
            <person name="Smith D.S."/>
            <person name="Levesque C.A."/>
            <person name="van der Lee T.A.J."/>
        </authorList>
    </citation>
    <scope>NUCLEOTIDE SEQUENCE [LARGE SCALE GENOMIC DNA]</scope>
    <source>
        <strain evidence="7 8">CBS 675.73</strain>
    </source>
</reference>
<organism evidence="7 8">
    <name type="scientific">Chytriomyces confervae</name>
    <dbReference type="NCBI Taxonomy" id="246404"/>
    <lineage>
        <taxon>Eukaryota</taxon>
        <taxon>Fungi</taxon>
        <taxon>Fungi incertae sedis</taxon>
        <taxon>Chytridiomycota</taxon>
        <taxon>Chytridiomycota incertae sedis</taxon>
        <taxon>Chytridiomycetes</taxon>
        <taxon>Chytridiales</taxon>
        <taxon>Chytriomycetaceae</taxon>
        <taxon>Chytriomyces</taxon>
    </lineage>
</organism>
<keyword evidence="5 6" id="KW-0472">Membrane</keyword>
<keyword evidence="4 6" id="KW-1133">Transmembrane helix</keyword>
<feature type="transmembrane region" description="Helical" evidence="6">
    <location>
        <begin position="34"/>
        <end position="64"/>
    </location>
</feature>
<accession>A0A507F3P9</accession>
<evidence type="ECO:0000256" key="3">
    <source>
        <dbReference type="ARBA" id="ARBA00022692"/>
    </source>
</evidence>
<dbReference type="Proteomes" id="UP000320333">
    <property type="component" value="Unassembled WGS sequence"/>
</dbReference>
<comment type="caution">
    <text evidence="7">The sequence shown here is derived from an EMBL/GenBank/DDBJ whole genome shotgun (WGS) entry which is preliminary data.</text>
</comment>
<keyword evidence="8" id="KW-1185">Reference proteome</keyword>
<dbReference type="Pfam" id="PF03134">
    <property type="entry name" value="TB2_DP1_HVA22"/>
    <property type="match status" value="1"/>
</dbReference>
<dbReference type="PANTHER" id="PTHR12300">
    <property type="entry name" value="HVA22-LIKE PROTEINS"/>
    <property type="match status" value="1"/>
</dbReference>
<proteinExistence type="inferred from homology"/>
<evidence type="ECO:0000256" key="2">
    <source>
        <dbReference type="ARBA" id="ARBA00008573"/>
    </source>
</evidence>
<comment type="caution">
    <text evidence="6">Lacks conserved residue(s) required for the propagation of feature annotation.</text>
</comment>
<comment type="similarity">
    <text evidence="2 6">Belongs to the DP1 family.</text>
</comment>
<comment type="subcellular location">
    <subcellularLocation>
        <location evidence="1 6">Membrane</location>
        <topology evidence="1 6">Multi-pass membrane protein</topology>
    </subcellularLocation>
</comment>
<name>A0A507F3P9_9FUNG</name>
<evidence type="ECO:0000313" key="7">
    <source>
        <dbReference type="EMBL" id="TPX70732.1"/>
    </source>
</evidence>
<dbReference type="PANTHER" id="PTHR12300:SF161">
    <property type="entry name" value="RECEPTOR EXPRESSION-ENHANCING PROTEIN"/>
    <property type="match status" value="1"/>
</dbReference>
<keyword evidence="3 6" id="KW-0812">Transmembrane</keyword>
<sequence>MDKAQIYLAQLDKELSKYPLAVEAEKRTSVPKTYMVAAVVGLFAIFTIFNIFGALITTLLGFLWPAYQSYKAIEDSDKENDTQWLTYWTVFGFFNVIEVFTDVLLYWIPFYYAFKSIIILYLILPQFQGAKVVYTSIIAPYLMKQQVEIDSDIAKIKKQAASVVGDIIKQD</sequence>
<evidence type="ECO:0000256" key="4">
    <source>
        <dbReference type="ARBA" id="ARBA00022989"/>
    </source>
</evidence>
<dbReference type="InterPro" id="IPR004345">
    <property type="entry name" value="TB2_DP1_HVA22"/>
</dbReference>
<evidence type="ECO:0000256" key="5">
    <source>
        <dbReference type="ARBA" id="ARBA00023136"/>
    </source>
</evidence>
<protein>
    <recommendedName>
        <fullName evidence="6">Protein YOP1</fullName>
    </recommendedName>
</protein>
<evidence type="ECO:0000256" key="6">
    <source>
        <dbReference type="RuleBase" id="RU362006"/>
    </source>
</evidence>
<dbReference type="OrthoDB" id="10009287at2759"/>